<proteinExistence type="predicted"/>
<keyword evidence="2" id="KW-1185">Reference proteome</keyword>
<sequence length="78" mass="9161">MTKTERDQERAGESNRLMEEVRHLRSEEFAGKLASQWPVAFKITEIFFKYVSWLTIIVATKLVSDSTKEFVFRQASIF</sequence>
<comment type="caution">
    <text evidence="1">The sequence shown here is derived from an EMBL/GenBank/DDBJ whole genome shotgun (WGS) entry which is preliminary data.</text>
</comment>
<name>A0ABT1W9P9_9PROT</name>
<protein>
    <submittedName>
        <fullName evidence="1">Uncharacterized protein</fullName>
    </submittedName>
</protein>
<gene>
    <name evidence="1" type="ORF">NFI95_10265</name>
</gene>
<dbReference type="RefSeq" id="WP_422864316.1">
    <property type="nucleotide sequence ID" value="NZ_JAMSKV010000008.1"/>
</dbReference>
<dbReference type="Proteomes" id="UP001524587">
    <property type="component" value="Unassembled WGS sequence"/>
</dbReference>
<accession>A0ABT1W9P9</accession>
<evidence type="ECO:0000313" key="1">
    <source>
        <dbReference type="EMBL" id="MCQ8278836.1"/>
    </source>
</evidence>
<dbReference type="EMBL" id="JAMSKV010000008">
    <property type="protein sequence ID" value="MCQ8278836.1"/>
    <property type="molecule type" value="Genomic_DNA"/>
</dbReference>
<organism evidence="1 2">
    <name type="scientific">Endosaccharibacter trunci</name>
    <dbReference type="NCBI Taxonomy" id="2812733"/>
    <lineage>
        <taxon>Bacteria</taxon>
        <taxon>Pseudomonadati</taxon>
        <taxon>Pseudomonadota</taxon>
        <taxon>Alphaproteobacteria</taxon>
        <taxon>Acetobacterales</taxon>
        <taxon>Acetobacteraceae</taxon>
        <taxon>Endosaccharibacter</taxon>
    </lineage>
</organism>
<evidence type="ECO:0000313" key="2">
    <source>
        <dbReference type="Proteomes" id="UP001524587"/>
    </source>
</evidence>
<reference evidence="1 2" key="1">
    <citation type="submission" date="2022-06" db="EMBL/GenBank/DDBJ databases">
        <title>Endosaccharibacter gen. nov., sp. nov., endophytic bacteria isolated from sugarcane.</title>
        <authorList>
            <person name="Pitiwittayakul N."/>
            <person name="Yukphan P."/>
            <person name="Charoenyingcharoen P."/>
            <person name="Tanasupawat S."/>
        </authorList>
    </citation>
    <scope>NUCLEOTIDE SEQUENCE [LARGE SCALE GENOMIC DNA]</scope>
    <source>
        <strain evidence="1 2">KSS8</strain>
    </source>
</reference>